<dbReference type="SUPFAM" id="SSF49503">
    <property type="entry name" value="Cupredoxins"/>
    <property type="match status" value="1"/>
</dbReference>
<gene>
    <name evidence="3" type="ordered locus">Slit_2530</name>
</gene>
<evidence type="ECO:0000259" key="2">
    <source>
        <dbReference type="Pfam" id="PF13473"/>
    </source>
</evidence>
<name>D5CN58_SIDLE</name>
<dbReference type="OrthoDB" id="5958460at2"/>
<feature type="signal peptide" evidence="1">
    <location>
        <begin position="1"/>
        <end position="17"/>
    </location>
</feature>
<organism evidence="3 4">
    <name type="scientific">Sideroxydans lithotrophicus (strain ES-1)</name>
    <dbReference type="NCBI Taxonomy" id="580332"/>
    <lineage>
        <taxon>Bacteria</taxon>
        <taxon>Pseudomonadati</taxon>
        <taxon>Pseudomonadota</taxon>
        <taxon>Betaproteobacteria</taxon>
        <taxon>Nitrosomonadales</taxon>
        <taxon>Gallionellaceae</taxon>
        <taxon>Sideroxydans</taxon>
    </lineage>
</organism>
<dbReference type="KEGG" id="slt:Slit_2530"/>
<dbReference type="Proteomes" id="UP000001625">
    <property type="component" value="Chromosome"/>
</dbReference>
<evidence type="ECO:0000256" key="1">
    <source>
        <dbReference type="SAM" id="SignalP"/>
    </source>
</evidence>
<proteinExistence type="predicted"/>
<dbReference type="eggNOG" id="COG4633">
    <property type="taxonomic scope" value="Bacteria"/>
</dbReference>
<keyword evidence="4" id="KW-1185">Reference proteome</keyword>
<dbReference type="RefSeq" id="WP_013030653.1">
    <property type="nucleotide sequence ID" value="NC_013959.1"/>
</dbReference>
<accession>D5CN58</accession>
<keyword evidence="1" id="KW-0732">Signal</keyword>
<feature type="domain" description="EfeO-type cupredoxin-like" evidence="2">
    <location>
        <begin position="6"/>
        <end position="104"/>
    </location>
</feature>
<dbReference type="EMBL" id="CP001965">
    <property type="protein sequence ID" value="ADE12755.1"/>
    <property type="molecule type" value="Genomic_DNA"/>
</dbReference>
<feature type="chain" id="PRO_5003069600" description="EfeO-type cupredoxin-like domain-containing protein" evidence="1">
    <location>
        <begin position="18"/>
        <end position="105"/>
    </location>
</feature>
<dbReference type="STRING" id="580332.Slit_2530"/>
<dbReference type="Pfam" id="PF13473">
    <property type="entry name" value="Cupredoxin_1"/>
    <property type="match status" value="1"/>
</dbReference>
<sequence length="105" mass="11484" precursor="true">MNIFCLIVLLFPFAASAADTDYRLVIKDHRFLPAELNIPSGSKIRLLIENQDATPEEFDSYALNREKVIAGHGSATLYIGPLDKGRYPFIGEFNAATALGAVVAQ</sequence>
<dbReference type="Gene3D" id="2.60.40.420">
    <property type="entry name" value="Cupredoxins - blue copper proteins"/>
    <property type="match status" value="1"/>
</dbReference>
<evidence type="ECO:0000313" key="4">
    <source>
        <dbReference type="Proteomes" id="UP000001625"/>
    </source>
</evidence>
<dbReference type="AlphaFoldDB" id="D5CN58"/>
<dbReference type="InterPro" id="IPR028096">
    <property type="entry name" value="EfeO_Cupredoxin"/>
</dbReference>
<evidence type="ECO:0000313" key="3">
    <source>
        <dbReference type="EMBL" id="ADE12755.1"/>
    </source>
</evidence>
<dbReference type="InterPro" id="IPR008972">
    <property type="entry name" value="Cupredoxin"/>
</dbReference>
<dbReference type="HOGENOM" id="CLU_157112_0_0_4"/>
<reference evidence="3 4" key="1">
    <citation type="submission" date="2010-03" db="EMBL/GenBank/DDBJ databases">
        <title>Complete sequence of Sideroxydans lithotrophicus ES-1.</title>
        <authorList>
            <consortium name="US DOE Joint Genome Institute"/>
            <person name="Lucas S."/>
            <person name="Copeland A."/>
            <person name="Lapidus A."/>
            <person name="Cheng J.-F."/>
            <person name="Bruce D."/>
            <person name="Goodwin L."/>
            <person name="Pitluck S."/>
            <person name="Munk A.C."/>
            <person name="Detter J.C."/>
            <person name="Han C."/>
            <person name="Tapia R."/>
            <person name="Larimer F."/>
            <person name="Land M."/>
            <person name="Hauser L."/>
            <person name="Kyrpides N."/>
            <person name="Ivanova N."/>
            <person name="Emerson D."/>
            <person name="Woyke T."/>
        </authorList>
    </citation>
    <scope>NUCLEOTIDE SEQUENCE [LARGE SCALE GENOMIC DNA]</scope>
    <source>
        <strain evidence="3 4">ES-1</strain>
    </source>
</reference>
<protein>
    <recommendedName>
        <fullName evidence="2">EfeO-type cupredoxin-like domain-containing protein</fullName>
    </recommendedName>
</protein>